<reference evidence="2 3" key="1">
    <citation type="submission" date="2020-02" db="EMBL/GenBank/DDBJ databases">
        <title>Comparative genomics of sulfur disproportionating microorganisms.</title>
        <authorList>
            <person name="Ward L.M."/>
            <person name="Bertran E."/>
            <person name="Johnston D.T."/>
        </authorList>
    </citation>
    <scope>NUCLEOTIDE SEQUENCE [LARGE SCALE GENOMIC DNA]</scope>
    <source>
        <strain evidence="2 3">DSM 100025</strain>
    </source>
</reference>
<name>A0A6N9TQK9_DISTH</name>
<dbReference type="RefSeq" id="WP_163299896.1">
    <property type="nucleotide sequence ID" value="NZ_JAAGRR010000210.1"/>
</dbReference>
<feature type="transmembrane region" description="Helical" evidence="1">
    <location>
        <begin position="6"/>
        <end position="25"/>
    </location>
</feature>
<comment type="caution">
    <text evidence="2">The sequence shown here is derived from an EMBL/GenBank/DDBJ whole genome shotgun (WGS) entry which is preliminary data.</text>
</comment>
<gene>
    <name evidence="2" type="ORF">G3N55_12020</name>
</gene>
<feature type="transmembrane region" description="Helical" evidence="1">
    <location>
        <begin position="37"/>
        <end position="59"/>
    </location>
</feature>
<accession>A0A6N9TQK9</accession>
<keyword evidence="1" id="KW-0472">Membrane</keyword>
<protein>
    <submittedName>
        <fullName evidence="2">Uncharacterized protein</fullName>
    </submittedName>
</protein>
<evidence type="ECO:0000256" key="1">
    <source>
        <dbReference type="SAM" id="Phobius"/>
    </source>
</evidence>
<dbReference type="EMBL" id="JAAGRR010000210">
    <property type="protein sequence ID" value="NDY43561.1"/>
    <property type="molecule type" value="Genomic_DNA"/>
</dbReference>
<keyword evidence="1" id="KW-1133">Transmembrane helix</keyword>
<keyword evidence="3" id="KW-1185">Reference proteome</keyword>
<evidence type="ECO:0000313" key="3">
    <source>
        <dbReference type="Proteomes" id="UP000469346"/>
    </source>
</evidence>
<sequence>MISMMLLVAVAAYILFARFVVRLVYKTTGSLKKKRIAIAIFLLIPTWDVILGYPVYWYLCHFKAGVKIYRTVDNVEGIYVGRNDYVLLRRDMIPRRDGSPGLYSRYQFVDMYDERAKKYYRLYPVKTHADPNCMDPGEYKYGTYAAYYNTGRCIARKEIPEEQVSRWGYLHYPLKHPVRLFKFPHVIMDKPFKAIDRESGAIMAEATNYSWLPGWLMTFLTSIESGPHWIRCMQVADPKFYTLQYVIFKPQDK</sequence>
<dbReference type="AlphaFoldDB" id="A0A6N9TQK9"/>
<proteinExistence type="predicted"/>
<organism evidence="2 3">
    <name type="scientific">Dissulfurirhabdus thermomarina</name>
    <dbReference type="NCBI Taxonomy" id="1765737"/>
    <lineage>
        <taxon>Bacteria</taxon>
        <taxon>Deltaproteobacteria</taxon>
        <taxon>Dissulfurirhabdaceae</taxon>
        <taxon>Dissulfurirhabdus</taxon>
    </lineage>
</organism>
<evidence type="ECO:0000313" key="2">
    <source>
        <dbReference type="EMBL" id="NDY43561.1"/>
    </source>
</evidence>
<dbReference type="Proteomes" id="UP000469346">
    <property type="component" value="Unassembled WGS sequence"/>
</dbReference>
<keyword evidence="1" id="KW-0812">Transmembrane</keyword>